<dbReference type="Pfam" id="PF04796">
    <property type="entry name" value="RepA_C"/>
    <property type="match status" value="1"/>
</dbReference>
<organism evidence="1">
    <name type="scientific">Corynebacterium glutamicum</name>
    <name type="common">Brevibacterium saccharolyticum</name>
    <dbReference type="NCBI Taxonomy" id="1718"/>
    <lineage>
        <taxon>Bacteria</taxon>
        <taxon>Bacillati</taxon>
        <taxon>Actinomycetota</taxon>
        <taxon>Actinomycetes</taxon>
        <taxon>Mycobacteriales</taxon>
        <taxon>Corynebacteriaceae</taxon>
        <taxon>Corynebacterium</taxon>
    </lineage>
</organism>
<sequence>MDDHTLPQPDSGNSDPISDLEARLAEIEAGLGDPLSFTSKTLIQATFPHSAKAGKELVLVNGHTTVTMYSRHGLPYGSWPRLIMCWLTREALRRQNLPIDEAREIPLNSSLSGFMREVGIGRATGGERGTITALKKQMRSLFSTSIGIDIKGDDDLKLLDLDESVIAERTEMWWTPRPHDDIDFEGYIRLSATFYSDLIKSAVPLDTRILRSLKKSPMAIDVYSWLTYRVSYLRYPTVIKWDQIQGQLGAGYPDTSQGMRNFRKKFLIALNKVIDVWPTDSISIVKNGILLTPGSPSVPRRAQDEFQKRFSIGDDPLF</sequence>
<proteinExistence type="predicted"/>
<keyword evidence="1" id="KW-0614">Plasmid</keyword>
<protein>
    <submittedName>
        <fullName evidence="1">RepA</fullName>
    </submittedName>
</protein>
<evidence type="ECO:0000313" key="1">
    <source>
        <dbReference type="EMBL" id="AAO18205.1"/>
    </source>
</evidence>
<dbReference type="AlphaFoldDB" id="Q84GE3"/>
<geneLocation type="plasmid" evidence="1">
    <name>pCRY4</name>
</geneLocation>
<dbReference type="EMBL" id="AY172686">
    <property type="protein sequence ID" value="AAO18205.1"/>
    <property type="molecule type" value="Genomic_DNA"/>
</dbReference>
<reference evidence="1" key="1">
    <citation type="journal article" date="2003" name="J. Biotechnol.">
        <title>Plasmids in Corynebacterium glutamicum and their molecular classification by comparative genomics.</title>
        <authorList>
            <person name="Tauch A."/>
            <person name="Puhler A."/>
            <person name="Kalinowski J."/>
            <person name="Thierbach G."/>
        </authorList>
    </citation>
    <scope>NUCLEOTIDE SEQUENCE</scope>
    <source>
        <strain evidence="1">LP-6</strain>
        <plasmid evidence="1">pCRY4</plasmid>
    </source>
</reference>
<dbReference type="InterPro" id="IPR006881">
    <property type="entry name" value="RepA_C"/>
</dbReference>
<name>Q84GE3_CORGT</name>
<accession>Q84GE3</accession>
<gene>
    <name evidence="1" type="primary">repA</name>
</gene>